<dbReference type="GO" id="GO:0004096">
    <property type="term" value="F:catalase activity"/>
    <property type="evidence" value="ECO:0007669"/>
    <property type="project" value="UniProtKB-EC"/>
</dbReference>
<evidence type="ECO:0000256" key="4">
    <source>
        <dbReference type="ARBA" id="ARBA00012314"/>
    </source>
</evidence>
<keyword evidence="11" id="KW-0376">Hydrogen peroxide</keyword>
<keyword evidence="8 12" id="KW-0479">Metal-binding</keyword>
<dbReference type="Gene3D" id="2.40.180.10">
    <property type="entry name" value="Catalase core domain"/>
    <property type="match status" value="1"/>
</dbReference>
<comment type="cofactor">
    <cofactor evidence="1 12">
        <name>heme</name>
        <dbReference type="ChEBI" id="CHEBI:30413"/>
    </cofactor>
</comment>
<dbReference type="InterPro" id="IPR010582">
    <property type="entry name" value="Catalase_immune_responsive"/>
</dbReference>
<feature type="domain" description="Catalase core" evidence="14">
    <location>
        <begin position="35"/>
        <end position="419"/>
    </location>
</feature>
<dbReference type="PANTHER" id="PTHR11465:SF23">
    <property type="entry name" value="CATALASE-2"/>
    <property type="match status" value="1"/>
</dbReference>
<dbReference type="Proteomes" id="UP000318709">
    <property type="component" value="Chromosome"/>
</dbReference>
<dbReference type="KEGG" id="swf:E3E12_03230"/>
<feature type="binding site" description="axial binding residue" evidence="12">
    <location>
        <position position="366"/>
    </location>
    <ligand>
        <name>heme</name>
        <dbReference type="ChEBI" id="CHEBI:30413"/>
    </ligand>
    <ligandPart>
        <name>Fe</name>
        <dbReference type="ChEBI" id="CHEBI:18248"/>
    </ligandPart>
</feature>
<dbReference type="Pfam" id="PF06628">
    <property type="entry name" value="Catalase-rel"/>
    <property type="match status" value="1"/>
</dbReference>
<keyword evidence="9 15" id="KW-0560">Oxidoreductase</keyword>
<evidence type="ECO:0000256" key="10">
    <source>
        <dbReference type="ARBA" id="ARBA00023004"/>
    </source>
</evidence>
<dbReference type="SMART" id="SM01060">
    <property type="entry name" value="Catalase"/>
    <property type="match status" value="1"/>
</dbReference>
<evidence type="ECO:0000256" key="5">
    <source>
        <dbReference type="ARBA" id="ARBA00014132"/>
    </source>
</evidence>
<accession>A0A4Y6UB18</accession>
<dbReference type="PROSITE" id="PS00437">
    <property type="entry name" value="CATALASE_1"/>
    <property type="match status" value="1"/>
</dbReference>
<proteinExistence type="inferred from homology"/>
<dbReference type="InterPro" id="IPR024711">
    <property type="entry name" value="Catalase_clade1/3"/>
</dbReference>
<evidence type="ECO:0000256" key="8">
    <source>
        <dbReference type="ARBA" id="ARBA00022723"/>
    </source>
</evidence>
<organism evidence="15 16">
    <name type="scientific">Formicincola oecophyllae</name>
    <dbReference type="NCBI Taxonomy" id="2558361"/>
    <lineage>
        <taxon>Bacteria</taxon>
        <taxon>Pseudomonadati</taxon>
        <taxon>Pseudomonadota</taxon>
        <taxon>Alphaproteobacteria</taxon>
        <taxon>Acetobacterales</taxon>
        <taxon>Acetobacteraceae</taxon>
        <taxon>Formicincola</taxon>
    </lineage>
</organism>
<evidence type="ECO:0000256" key="13">
    <source>
        <dbReference type="SAM" id="MobiDB-lite"/>
    </source>
</evidence>
<sequence length="544" mass="60925">MSSALALPAFTAPVQAAGAPDVVVNPDNRQPPELTQDTGRGVADNQNTKTAGQNGPDLLEDYHFLEKFGHFDRERIPQRVVHARGVGVQGEFEATTDFSQYSMASLFKPGKKTPIVMRFSTVLNRDGSPEWIRDPRGWAIKFKTDTGNWDIVGIDFPVFFIRDAMKFPDLIHSQSVDPVSGIQDLVGRWDFFSNMPENAHALTWLYSMRFGVPKSLRQIDGYGVHAYRTMTKDGKQYFVKFQFKSRQGVEGLSRDQIAKTDWNYATKDLYGAIYKGDYPKWDLYAYVMTPEEAKALPYDAFDDTKDWIDDKGHKLGHEVKLGTLTLNKVPDNFFEWTEEAAYGPGTMIPGIYPSPDKMLQGRLFSYPDTQRYRLGANYQELPVNRPLVAVHNDQQDGMMQFMPQKGHANYQPTSYWSDPWAVKDEVKPGNGVIEPSAPAGSKLAAATYPVGGMARAERISPADDFSQAGILWRSFSPTEKSQEIANLVADMQGNNIHKPARVTLVRCAAYFYKADPEFGTRLAKGLNIPMADVMAVVNSLPKGL</sequence>
<feature type="region of interest" description="Disordered" evidence="13">
    <location>
        <begin position="21"/>
        <end position="55"/>
    </location>
</feature>
<comment type="similarity">
    <text evidence="3">Belongs to the catalase family.</text>
</comment>
<evidence type="ECO:0000256" key="6">
    <source>
        <dbReference type="ARBA" id="ARBA00022559"/>
    </source>
</evidence>
<dbReference type="Pfam" id="PF00199">
    <property type="entry name" value="Catalase"/>
    <property type="match status" value="1"/>
</dbReference>
<dbReference type="PRINTS" id="PR00067">
    <property type="entry name" value="CATALASE"/>
</dbReference>
<comment type="function">
    <text evidence="2">Decomposes hydrogen peroxide into water and oxygen; serves to protect cells from the toxic effects of hydrogen peroxide.</text>
</comment>
<protein>
    <recommendedName>
        <fullName evidence="5">Catalase</fullName>
        <ecNumber evidence="4">1.11.1.6</ecNumber>
    </recommendedName>
</protein>
<dbReference type="InterPro" id="IPR002226">
    <property type="entry name" value="Catalase_haem_BS"/>
</dbReference>
<dbReference type="GO" id="GO:0046872">
    <property type="term" value="F:metal ion binding"/>
    <property type="evidence" value="ECO:0007669"/>
    <property type="project" value="UniProtKB-KW"/>
</dbReference>
<evidence type="ECO:0000256" key="7">
    <source>
        <dbReference type="ARBA" id="ARBA00022617"/>
    </source>
</evidence>
<evidence type="ECO:0000256" key="11">
    <source>
        <dbReference type="ARBA" id="ARBA00023324"/>
    </source>
</evidence>
<gene>
    <name evidence="15" type="ORF">E3E12_03230</name>
</gene>
<dbReference type="PIRSF" id="PIRSF038928">
    <property type="entry name" value="Catalase_clade1-3"/>
    <property type="match status" value="1"/>
</dbReference>
<feature type="compositionally biased region" description="Polar residues" evidence="13">
    <location>
        <begin position="33"/>
        <end position="53"/>
    </location>
</feature>
<dbReference type="GO" id="GO:0020037">
    <property type="term" value="F:heme binding"/>
    <property type="evidence" value="ECO:0007669"/>
    <property type="project" value="InterPro"/>
</dbReference>
<dbReference type="GO" id="GO:0042542">
    <property type="term" value="P:response to hydrogen peroxide"/>
    <property type="evidence" value="ECO:0007669"/>
    <property type="project" value="TreeGrafter"/>
</dbReference>
<dbReference type="EC" id="1.11.1.6" evidence="4"/>
<keyword evidence="16" id="KW-1185">Reference proteome</keyword>
<evidence type="ECO:0000256" key="12">
    <source>
        <dbReference type="PIRSR" id="PIRSR038928-2"/>
    </source>
</evidence>
<evidence type="ECO:0000256" key="1">
    <source>
        <dbReference type="ARBA" id="ARBA00001971"/>
    </source>
</evidence>
<reference evidence="15 16" key="1">
    <citation type="submission" date="2019-03" db="EMBL/GenBank/DDBJ databases">
        <title>The complete genome sequence of Swingsia_sp. F3b2 LMG30590(T).</title>
        <authorList>
            <person name="Chua K.-O."/>
            <person name="Chan K.-G."/>
            <person name="See-Too W.-S."/>
        </authorList>
    </citation>
    <scope>NUCLEOTIDE SEQUENCE [LARGE SCALE GENOMIC DNA]</scope>
    <source>
        <strain evidence="15 16">F3b2</strain>
    </source>
</reference>
<evidence type="ECO:0000313" key="15">
    <source>
        <dbReference type="EMBL" id="QDH14334.1"/>
    </source>
</evidence>
<keyword evidence="6 15" id="KW-0575">Peroxidase</keyword>
<dbReference type="InterPro" id="IPR011614">
    <property type="entry name" value="Catalase_core"/>
</dbReference>
<dbReference type="InterPro" id="IPR020835">
    <property type="entry name" value="Catalase_sf"/>
</dbReference>
<dbReference type="SUPFAM" id="SSF56634">
    <property type="entry name" value="Heme-dependent catalase-like"/>
    <property type="match status" value="1"/>
</dbReference>
<dbReference type="OrthoDB" id="9761719at2"/>
<name>A0A4Y6UB18_9PROT</name>
<dbReference type="AlphaFoldDB" id="A0A4Y6UB18"/>
<dbReference type="GO" id="GO:0042744">
    <property type="term" value="P:hydrogen peroxide catabolic process"/>
    <property type="evidence" value="ECO:0007669"/>
    <property type="project" value="UniProtKB-KW"/>
</dbReference>
<keyword evidence="10 12" id="KW-0408">Iron</keyword>
<dbReference type="PANTHER" id="PTHR11465">
    <property type="entry name" value="CATALASE"/>
    <property type="match status" value="1"/>
</dbReference>
<dbReference type="InterPro" id="IPR018028">
    <property type="entry name" value="Catalase"/>
</dbReference>
<evidence type="ECO:0000259" key="14">
    <source>
        <dbReference type="SMART" id="SM01060"/>
    </source>
</evidence>
<dbReference type="PROSITE" id="PS51402">
    <property type="entry name" value="CATALASE_3"/>
    <property type="match status" value="1"/>
</dbReference>
<evidence type="ECO:0000256" key="9">
    <source>
        <dbReference type="ARBA" id="ARBA00023002"/>
    </source>
</evidence>
<keyword evidence="7 12" id="KW-0349">Heme</keyword>
<evidence type="ECO:0000313" key="16">
    <source>
        <dbReference type="Proteomes" id="UP000318709"/>
    </source>
</evidence>
<evidence type="ECO:0000256" key="2">
    <source>
        <dbReference type="ARBA" id="ARBA00002974"/>
    </source>
</evidence>
<evidence type="ECO:0000256" key="3">
    <source>
        <dbReference type="ARBA" id="ARBA00005329"/>
    </source>
</evidence>
<dbReference type="GO" id="GO:0005737">
    <property type="term" value="C:cytoplasm"/>
    <property type="evidence" value="ECO:0007669"/>
    <property type="project" value="TreeGrafter"/>
</dbReference>
<dbReference type="EMBL" id="CP038231">
    <property type="protein sequence ID" value="QDH14334.1"/>
    <property type="molecule type" value="Genomic_DNA"/>
</dbReference>